<keyword evidence="3" id="KW-0813">Transport</keyword>
<dbReference type="FunFam" id="3.40.50.300:FF:001345">
    <property type="entry name" value="Related to ABC transporter"/>
    <property type="match status" value="1"/>
</dbReference>
<dbReference type="InterPro" id="IPR026082">
    <property type="entry name" value="ABCA"/>
</dbReference>
<feature type="transmembrane region" description="Helical" evidence="10">
    <location>
        <begin position="1150"/>
        <end position="1168"/>
    </location>
</feature>
<dbReference type="SUPFAM" id="SSF52540">
    <property type="entry name" value="P-loop containing nucleoside triphosphate hydrolases"/>
    <property type="match status" value="2"/>
</dbReference>
<proteinExistence type="inferred from homology"/>
<dbReference type="CDD" id="cd03263">
    <property type="entry name" value="ABC_subfamily_A"/>
    <property type="match status" value="2"/>
</dbReference>
<dbReference type="InterPro" id="IPR017871">
    <property type="entry name" value="ABC_transporter-like_CS"/>
</dbReference>
<evidence type="ECO:0000256" key="7">
    <source>
        <dbReference type="ARBA" id="ARBA00022840"/>
    </source>
</evidence>
<evidence type="ECO:0000259" key="11">
    <source>
        <dbReference type="PROSITE" id="PS50893"/>
    </source>
</evidence>
<name>A0A3N4L113_9PEZI</name>
<dbReference type="Gene3D" id="3.40.50.300">
    <property type="entry name" value="P-loop containing nucleotide triphosphate hydrolases"/>
    <property type="match status" value="2"/>
</dbReference>
<evidence type="ECO:0000256" key="8">
    <source>
        <dbReference type="ARBA" id="ARBA00022989"/>
    </source>
</evidence>
<evidence type="ECO:0000256" key="10">
    <source>
        <dbReference type="SAM" id="Phobius"/>
    </source>
</evidence>
<keyword evidence="12" id="KW-0378">Hydrolase</keyword>
<comment type="similarity">
    <text evidence="2">Belongs to the ABC transporter superfamily. ABCA family.</text>
</comment>
<feature type="transmembrane region" description="Helical" evidence="10">
    <location>
        <begin position="1000"/>
        <end position="1023"/>
    </location>
</feature>
<feature type="transmembrane region" description="Helical" evidence="10">
    <location>
        <begin position="299"/>
        <end position="321"/>
    </location>
</feature>
<dbReference type="InterPro" id="IPR013525">
    <property type="entry name" value="ABC2_TM"/>
</dbReference>
<evidence type="ECO:0000256" key="2">
    <source>
        <dbReference type="ARBA" id="ARBA00008869"/>
    </source>
</evidence>
<dbReference type="GO" id="GO:0016020">
    <property type="term" value="C:membrane"/>
    <property type="evidence" value="ECO:0007669"/>
    <property type="project" value="UniProtKB-SubCell"/>
</dbReference>
<feature type="transmembrane region" description="Helical" evidence="10">
    <location>
        <begin position="399"/>
        <end position="423"/>
    </location>
</feature>
<evidence type="ECO:0000256" key="6">
    <source>
        <dbReference type="ARBA" id="ARBA00022741"/>
    </source>
</evidence>
<dbReference type="Pfam" id="PF12698">
    <property type="entry name" value="ABC2_membrane_3"/>
    <property type="match status" value="2"/>
</dbReference>
<dbReference type="EMBL" id="ML119108">
    <property type="protein sequence ID" value="RPB16507.1"/>
    <property type="molecule type" value="Genomic_DNA"/>
</dbReference>
<feature type="transmembrane region" description="Helical" evidence="10">
    <location>
        <begin position="1066"/>
        <end position="1091"/>
    </location>
</feature>
<dbReference type="InterPro" id="IPR003593">
    <property type="entry name" value="AAA+_ATPase"/>
</dbReference>
<dbReference type="GO" id="GO:0005319">
    <property type="term" value="F:lipid transporter activity"/>
    <property type="evidence" value="ECO:0007669"/>
    <property type="project" value="TreeGrafter"/>
</dbReference>
<organism evidence="12 13">
    <name type="scientific">Morchella conica CCBAS932</name>
    <dbReference type="NCBI Taxonomy" id="1392247"/>
    <lineage>
        <taxon>Eukaryota</taxon>
        <taxon>Fungi</taxon>
        <taxon>Dikarya</taxon>
        <taxon>Ascomycota</taxon>
        <taxon>Pezizomycotina</taxon>
        <taxon>Pezizomycetes</taxon>
        <taxon>Pezizales</taxon>
        <taxon>Morchellaceae</taxon>
        <taxon>Morchella</taxon>
    </lineage>
</organism>
<dbReference type="InterPro" id="IPR027417">
    <property type="entry name" value="P-loop_NTPase"/>
</dbReference>
<keyword evidence="6" id="KW-0547">Nucleotide-binding</keyword>
<sequence length="1434" mass="157393">MLVRQVLTLHKKTLRITLLRRWFSTFFRAFLLPVIFTAFISYARNLFIPPATYGVGTPAHVRDLSNALSAHPDLKLVFVTNDLGGEVQDLVDGLLTPLKSAGRNVVTISDPLRGLQQECKQSLRGSSDCFAAVVFNGSPERGGIWNYTLRGDSSFDYGRINTENHDNPAQEFLLPLQLALDKTIASRANSGSTDNVQIDEYMYTDMTSEERDEQIRVRYMTAITDYISIAIFLSHVGIIYHHTGFQATERERGISTLLEAMGVSKAARLISYHLSFSSLYIAGWVVMGLTIGNGVFANTSIGIIIVWYLLTGWACASWSIFASSFFKRAQLSGISTTIVTLIFGIIAQVLNKSSTGAVAVLGLLFPSCNFVFMSVLLGRFEKERQGASLLRSPPNQESNLPGIVLFVFLIVQGIGYIILGALVEKSLYGTGSSDHKPTTDPANAVELRGFTKRYVPSFIGNILSGGKKETVTAVDRLDLNIRQGQVLVLLGANGSGKTTTLEAISGLSKVTEGEILINAGGNGHIGICPQKNVFWDELTVEEHVRYWNKLKSPGDTKEELARLIAECDLTPKKRAYSRNLSGGQKRKLQLAIMFTGGSNICAIDEVSSGLDPLSRRKIWDIILRARGERTIILTTHFLDEADLLADDIAVLSRGTLKCRGSAVELKNRLGGGYRVHLPTRDGPELEGVPTKRLYDQTVYNVPDSSAAGRVVDALEAQGTVDYTVNGPTIEDVFLKVAEETSGLQKDAKEAQGEGDDGVELFPGKRLGIVKQTLVMFRKRLTILRRNYFPILAATVIPIIAVGVTMIFLKNYDRATCSNADTISRGDTYSLTFDVDLNIVLGPREAISGFNISNYIEGDSSSSNGITITFNDANISFVNTFPDFTQYIRANYSDVSPGGFFINNNSDTQATYAYLGNRGIRNSMIVQNVVNNLVFGQRVSASYAEFDIPWRPEQGLTLQFLVYTGLVFSVFPAFFALYPTLERIRNVRALHYSNGVRALPLWLAYLLFDSISILIVSVIASIIMVTSTGDIWYGNFGYLFLVIVLYGIASILLAYNVSLVAKSQLSAFAFVAGGQAVVFLLYFIAVMSVFTYAPTSKIDEQLNIVHFAIAAISPISNFTRAVFVALNIFSISCRGEQYAGNPGGMTLYGGPITYLILQSIFLFCTLLWWDSGRFRLRFGSRIVKTKGANEEEQEVGTLGGEKKFIGDEMRRVDSSNDGLRVMHITKTFGRKVTAVDDVTFGVPRGEVFALLGPNGAGKTTTINMIRGDMAPNTGDIFVENISVTGNRPAARSHLGVCPQFDAMDRMTVEEHLRFYARVRGVEDVEHNVAQVIKAVGLEAFKKRMAENLSGGNKRKLSLGIALMGNPTVLLLDEPSSGMDAASKRIMWKTLAGVTRGRSLVLTTHSMEEADALASRAGILAKSILTMGTRDQLRRR</sequence>
<evidence type="ECO:0000256" key="3">
    <source>
        <dbReference type="ARBA" id="ARBA00022448"/>
    </source>
</evidence>
<dbReference type="PANTHER" id="PTHR19229:SF36">
    <property type="entry name" value="ATP-BINDING CASSETTE SUB-FAMILY A MEMBER 2"/>
    <property type="match status" value="1"/>
</dbReference>
<feature type="transmembrane region" description="Helical" evidence="10">
    <location>
        <begin position="959"/>
        <end position="980"/>
    </location>
</feature>
<evidence type="ECO:0000256" key="5">
    <source>
        <dbReference type="ARBA" id="ARBA00022737"/>
    </source>
</evidence>
<dbReference type="GO" id="GO:0005524">
    <property type="term" value="F:ATP binding"/>
    <property type="evidence" value="ECO:0007669"/>
    <property type="project" value="UniProtKB-KW"/>
</dbReference>
<feature type="transmembrane region" description="Helical" evidence="10">
    <location>
        <begin position="787"/>
        <end position="808"/>
    </location>
</feature>
<keyword evidence="8 10" id="KW-1133">Transmembrane helix</keyword>
<feature type="transmembrane region" description="Helical" evidence="10">
    <location>
        <begin position="1103"/>
        <end position="1130"/>
    </location>
</feature>
<feature type="domain" description="ABC transporter" evidence="11">
    <location>
        <begin position="445"/>
        <end position="678"/>
    </location>
</feature>
<feature type="transmembrane region" description="Helical" evidence="10">
    <location>
        <begin position="333"/>
        <end position="350"/>
    </location>
</feature>
<evidence type="ECO:0000313" key="13">
    <source>
        <dbReference type="Proteomes" id="UP000277580"/>
    </source>
</evidence>
<dbReference type="GO" id="GO:0140359">
    <property type="term" value="F:ABC-type transporter activity"/>
    <property type="evidence" value="ECO:0007669"/>
    <property type="project" value="InterPro"/>
</dbReference>
<feature type="transmembrane region" description="Helical" evidence="10">
    <location>
        <begin position="1035"/>
        <end position="1054"/>
    </location>
</feature>
<feature type="domain" description="ABC transporter" evidence="11">
    <location>
        <begin position="1218"/>
        <end position="1431"/>
    </location>
</feature>
<reference evidence="12 13" key="1">
    <citation type="journal article" date="2018" name="Nat. Ecol. Evol.">
        <title>Pezizomycetes genomes reveal the molecular basis of ectomycorrhizal truffle lifestyle.</title>
        <authorList>
            <person name="Murat C."/>
            <person name="Payen T."/>
            <person name="Noel B."/>
            <person name="Kuo A."/>
            <person name="Morin E."/>
            <person name="Chen J."/>
            <person name="Kohler A."/>
            <person name="Krizsan K."/>
            <person name="Balestrini R."/>
            <person name="Da Silva C."/>
            <person name="Montanini B."/>
            <person name="Hainaut M."/>
            <person name="Levati E."/>
            <person name="Barry K.W."/>
            <person name="Belfiori B."/>
            <person name="Cichocki N."/>
            <person name="Clum A."/>
            <person name="Dockter R.B."/>
            <person name="Fauchery L."/>
            <person name="Guy J."/>
            <person name="Iotti M."/>
            <person name="Le Tacon F."/>
            <person name="Lindquist E.A."/>
            <person name="Lipzen A."/>
            <person name="Malagnac F."/>
            <person name="Mello A."/>
            <person name="Molinier V."/>
            <person name="Miyauchi S."/>
            <person name="Poulain J."/>
            <person name="Riccioni C."/>
            <person name="Rubini A."/>
            <person name="Sitrit Y."/>
            <person name="Splivallo R."/>
            <person name="Traeger S."/>
            <person name="Wang M."/>
            <person name="Zifcakova L."/>
            <person name="Wipf D."/>
            <person name="Zambonelli A."/>
            <person name="Paolocci F."/>
            <person name="Nowrousian M."/>
            <person name="Ottonello S."/>
            <person name="Baldrian P."/>
            <person name="Spatafora J.W."/>
            <person name="Henrissat B."/>
            <person name="Nagy L.G."/>
            <person name="Aury J.M."/>
            <person name="Wincker P."/>
            <person name="Grigoriev I.V."/>
            <person name="Bonfante P."/>
            <person name="Martin F.M."/>
        </authorList>
    </citation>
    <scope>NUCLEOTIDE SEQUENCE [LARGE SCALE GENOMIC DNA]</scope>
    <source>
        <strain evidence="12 13">CCBAS932</strain>
    </source>
</reference>
<comment type="subcellular location">
    <subcellularLocation>
        <location evidence="1">Membrane</location>
        <topology evidence="1">Multi-pass membrane protein</topology>
    </subcellularLocation>
</comment>
<protein>
    <submittedName>
        <fullName evidence="12">P-loop containing nucleoside triphosphate hydrolase protein</fullName>
    </submittedName>
</protein>
<keyword evidence="5" id="KW-0677">Repeat</keyword>
<evidence type="ECO:0000256" key="1">
    <source>
        <dbReference type="ARBA" id="ARBA00004141"/>
    </source>
</evidence>
<dbReference type="PROSITE" id="PS00211">
    <property type="entry name" value="ABC_TRANSPORTER_1"/>
    <property type="match status" value="2"/>
</dbReference>
<dbReference type="InterPro" id="IPR003439">
    <property type="entry name" value="ABC_transporter-like_ATP-bd"/>
</dbReference>
<evidence type="ECO:0000256" key="9">
    <source>
        <dbReference type="ARBA" id="ARBA00023136"/>
    </source>
</evidence>
<dbReference type="InParanoid" id="A0A3N4L113"/>
<keyword evidence="9 10" id="KW-0472">Membrane</keyword>
<feature type="transmembrane region" description="Helical" evidence="10">
    <location>
        <begin position="21"/>
        <end position="43"/>
    </location>
</feature>
<dbReference type="PANTHER" id="PTHR19229">
    <property type="entry name" value="ATP-BINDING CASSETTE TRANSPORTER SUBFAMILY A ABCA"/>
    <property type="match status" value="1"/>
</dbReference>
<dbReference type="Proteomes" id="UP000277580">
    <property type="component" value="Unassembled WGS sequence"/>
</dbReference>
<keyword evidence="7" id="KW-0067">ATP-binding</keyword>
<keyword evidence="13" id="KW-1185">Reference proteome</keyword>
<evidence type="ECO:0000313" key="12">
    <source>
        <dbReference type="EMBL" id="RPB16507.1"/>
    </source>
</evidence>
<dbReference type="SMART" id="SM00382">
    <property type="entry name" value="AAA"/>
    <property type="match status" value="2"/>
</dbReference>
<feature type="transmembrane region" description="Helical" evidence="10">
    <location>
        <begin position="356"/>
        <end position="378"/>
    </location>
</feature>
<dbReference type="OrthoDB" id="8061355at2759"/>
<dbReference type="GO" id="GO:0016887">
    <property type="term" value="F:ATP hydrolysis activity"/>
    <property type="evidence" value="ECO:0007669"/>
    <property type="project" value="InterPro"/>
</dbReference>
<keyword evidence="4 10" id="KW-0812">Transmembrane</keyword>
<dbReference type="STRING" id="1392247.A0A3N4L113"/>
<feature type="transmembrane region" description="Helical" evidence="10">
    <location>
        <begin position="266"/>
        <end position="287"/>
    </location>
</feature>
<dbReference type="Pfam" id="PF00005">
    <property type="entry name" value="ABC_tran"/>
    <property type="match status" value="2"/>
</dbReference>
<evidence type="ECO:0000256" key="4">
    <source>
        <dbReference type="ARBA" id="ARBA00022692"/>
    </source>
</evidence>
<accession>A0A3N4L113</accession>
<gene>
    <name evidence="12" type="ORF">P167DRAFT_570279</name>
</gene>
<dbReference type="PROSITE" id="PS50893">
    <property type="entry name" value="ABC_TRANSPORTER_2"/>
    <property type="match status" value="2"/>
</dbReference>